<evidence type="ECO:0000313" key="8">
    <source>
        <dbReference type="EMBL" id="AGZ39103.1"/>
    </source>
</evidence>
<feature type="signal peptide" evidence="6">
    <location>
        <begin position="1"/>
        <end position="26"/>
    </location>
</feature>
<feature type="domain" description="NlpC/P60" evidence="7">
    <location>
        <begin position="208"/>
        <end position="323"/>
    </location>
</feature>
<evidence type="ECO:0000256" key="5">
    <source>
        <dbReference type="SAM" id="Coils"/>
    </source>
</evidence>
<evidence type="ECO:0000256" key="1">
    <source>
        <dbReference type="ARBA" id="ARBA00007074"/>
    </source>
</evidence>
<name>U5VQA4_9ACTN</name>
<dbReference type="PANTHER" id="PTHR47359">
    <property type="entry name" value="PEPTIDOGLYCAN DL-ENDOPEPTIDASE CWLO"/>
    <property type="match status" value="1"/>
</dbReference>
<dbReference type="Gene3D" id="6.10.250.3150">
    <property type="match status" value="1"/>
</dbReference>
<dbReference type="MEROPS" id="C40.007"/>
<dbReference type="Proteomes" id="UP000017746">
    <property type="component" value="Chromosome"/>
</dbReference>
<gene>
    <name evidence="8" type="ORF">AFR_04070</name>
</gene>
<evidence type="ECO:0000256" key="6">
    <source>
        <dbReference type="SAM" id="SignalP"/>
    </source>
</evidence>
<dbReference type="EMBL" id="CP006272">
    <property type="protein sequence ID" value="AGZ39103.1"/>
    <property type="molecule type" value="Genomic_DNA"/>
</dbReference>
<feature type="coiled-coil region" evidence="5">
    <location>
        <begin position="34"/>
        <end position="65"/>
    </location>
</feature>
<dbReference type="PANTHER" id="PTHR47359:SF3">
    <property type="entry name" value="NLP_P60 DOMAIN-CONTAINING PROTEIN-RELATED"/>
    <property type="match status" value="1"/>
</dbReference>
<dbReference type="AlphaFoldDB" id="U5VQA4"/>
<protein>
    <submittedName>
        <fullName evidence="8">NLP/P60 protein</fullName>
    </submittedName>
</protein>
<comment type="similarity">
    <text evidence="1">Belongs to the peptidase C40 family.</text>
</comment>
<dbReference type="InterPro" id="IPR038765">
    <property type="entry name" value="Papain-like_cys_pep_sf"/>
</dbReference>
<keyword evidence="5" id="KW-0175">Coiled coil</keyword>
<dbReference type="SUPFAM" id="SSF54001">
    <property type="entry name" value="Cysteine proteinases"/>
    <property type="match status" value="1"/>
</dbReference>
<dbReference type="eggNOG" id="COG0791">
    <property type="taxonomic scope" value="Bacteria"/>
</dbReference>
<keyword evidence="9" id="KW-1185">Reference proteome</keyword>
<keyword evidence="2" id="KW-0645">Protease</keyword>
<dbReference type="PROSITE" id="PS51935">
    <property type="entry name" value="NLPC_P60"/>
    <property type="match status" value="1"/>
</dbReference>
<dbReference type="InterPro" id="IPR051794">
    <property type="entry name" value="PG_Endopeptidase_C40"/>
</dbReference>
<keyword evidence="4" id="KW-0788">Thiol protease</keyword>
<dbReference type="GO" id="GO:0008234">
    <property type="term" value="F:cysteine-type peptidase activity"/>
    <property type="evidence" value="ECO:0007669"/>
    <property type="project" value="UniProtKB-KW"/>
</dbReference>
<evidence type="ECO:0000256" key="2">
    <source>
        <dbReference type="ARBA" id="ARBA00022670"/>
    </source>
</evidence>
<reference evidence="8 9" key="1">
    <citation type="journal article" date="2014" name="J. Biotechnol.">
        <title>Complete genome sequence of the actinobacterium Actinoplanes friuliensis HAG 010964, producer of the lipopeptide antibiotic friulimycin.</title>
        <authorList>
            <person name="Ruckert C."/>
            <person name="Szczepanowski R."/>
            <person name="Albersmeier A."/>
            <person name="Goesmann A."/>
            <person name="Fischer N."/>
            <person name="Steinkamper A."/>
            <person name="Puhler A."/>
            <person name="Biener R."/>
            <person name="Schwartz D."/>
            <person name="Kalinowski J."/>
        </authorList>
    </citation>
    <scope>NUCLEOTIDE SEQUENCE [LARGE SCALE GENOMIC DNA]</scope>
    <source>
        <strain evidence="8 9">DSM 7358</strain>
    </source>
</reference>
<feature type="chain" id="PRO_5004665138" evidence="6">
    <location>
        <begin position="27"/>
        <end position="323"/>
    </location>
</feature>
<accession>U5VQA4</accession>
<dbReference type="PATRIC" id="fig|1246995.3.peg.822"/>
<dbReference type="Pfam" id="PF00877">
    <property type="entry name" value="NLPC_P60"/>
    <property type="match status" value="1"/>
</dbReference>
<dbReference type="KEGG" id="afs:AFR_04070"/>
<sequence>MPLTPRKIIVALVPVLLLLGLSPAPAAGADRPTAAELDKRITAASRQLEVLVEQYNNSREDLNATRMQTKHLGGRLGPMTRELNQQQEVMADLASRTYQRTRNGPTVALFAADQPQLFVDKLLVLHQLATSEQRAVAELRAARSKVVQTRKMLNALAAQQRRQQFQLRARKATVEGEIGALKQMRAIAYGGGSRYGVSSDVPMPDFIPGRAGRVVAFAFAQLGKPYRWGAAGPNSYDCSGLTLAAWNTAGVGLPHNAARQYGSMAHISRSDLRPGDLVFFYGPISHVGVYIGGGNMIHAPEYGENVRVSSIDTQPIHGFGRPG</sequence>
<dbReference type="GO" id="GO:0006508">
    <property type="term" value="P:proteolysis"/>
    <property type="evidence" value="ECO:0007669"/>
    <property type="project" value="UniProtKB-KW"/>
</dbReference>
<evidence type="ECO:0000256" key="3">
    <source>
        <dbReference type="ARBA" id="ARBA00022801"/>
    </source>
</evidence>
<organism evidence="8 9">
    <name type="scientific">Actinoplanes friuliensis DSM 7358</name>
    <dbReference type="NCBI Taxonomy" id="1246995"/>
    <lineage>
        <taxon>Bacteria</taxon>
        <taxon>Bacillati</taxon>
        <taxon>Actinomycetota</taxon>
        <taxon>Actinomycetes</taxon>
        <taxon>Micromonosporales</taxon>
        <taxon>Micromonosporaceae</taxon>
        <taxon>Actinoplanes</taxon>
    </lineage>
</organism>
<evidence type="ECO:0000256" key="4">
    <source>
        <dbReference type="ARBA" id="ARBA00022807"/>
    </source>
</evidence>
<dbReference type="STRING" id="1246995.AFR_04070"/>
<evidence type="ECO:0000313" key="9">
    <source>
        <dbReference type="Proteomes" id="UP000017746"/>
    </source>
</evidence>
<dbReference type="Gene3D" id="3.90.1720.10">
    <property type="entry name" value="endopeptidase domain like (from Nostoc punctiforme)"/>
    <property type="match status" value="1"/>
</dbReference>
<keyword evidence="6" id="KW-0732">Signal</keyword>
<keyword evidence="3" id="KW-0378">Hydrolase</keyword>
<evidence type="ECO:0000259" key="7">
    <source>
        <dbReference type="PROSITE" id="PS51935"/>
    </source>
</evidence>
<dbReference type="InterPro" id="IPR000064">
    <property type="entry name" value="NLP_P60_dom"/>
</dbReference>
<proteinExistence type="inferred from homology"/>
<dbReference type="HOGENOM" id="CLU_034085_1_0_11"/>